<feature type="signal peptide" evidence="1">
    <location>
        <begin position="1"/>
        <end position="20"/>
    </location>
</feature>
<dbReference type="EMBL" id="JAHRIP010012301">
    <property type="protein sequence ID" value="MEQ2285008.1"/>
    <property type="molecule type" value="Genomic_DNA"/>
</dbReference>
<keyword evidence="1" id="KW-0732">Signal</keyword>
<feature type="chain" id="PRO_5046553539" description="Secreted protein" evidence="1">
    <location>
        <begin position="21"/>
        <end position="74"/>
    </location>
</feature>
<dbReference type="Proteomes" id="UP001469553">
    <property type="component" value="Unassembled WGS sequence"/>
</dbReference>
<accession>A0ABV0XU23</accession>
<evidence type="ECO:0000313" key="3">
    <source>
        <dbReference type="Proteomes" id="UP001469553"/>
    </source>
</evidence>
<evidence type="ECO:0008006" key="4">
    <source>
        <dbReference type="Google" id="ProtNLM"/>
    </source>
</evidence>
<gene>
    <name evidence="2" type="ORF">AMECASPLE_027404</name>
</gene>
<evidence type="ECO:0000256" key="1">
    <source>
        <dbReference type="SAM" id="SignalP"/>
    </source>
</evidence>
<organism evidence="2 3">
    <name type="scientific">Ameca splendens</name>
    <dbReference type="NCBI Taxonomy" id="208324"/>
    <lineage>
        <taxon>Eukaryota</taxon>
        <taxon>Metazoa</taxon>
        <taxon>Chordata</taxon>
        <taxon>Craniata</taxon>
        <taxon>Vertebrata</taxon>
        <taxon>Euteleostomi</taxon>
        <taxon>Actinopterygii</taxon>
        <taxon>Neopterygii</taxon>
        <taxon>Teleostei</taxon>
        <taxon>Neoteleostei</taxon>
        <taxon>Acanthomorphata</taxon>
        <taxon>Ovalentaria</taxon>
        <taxon>Atherinomorphae</taxon>
        <taxon>Cyprinodontiformes</taxon>
        <taxon>Goodeidae</taxon>
        <taxon>Ameca</taxon>
    </lineage>
</organism>
<sequence length="74" mass="8134">MFPLIACLPVLLGHTPLPSAYKLSGFCCSLLVPYVDNPCCIPEFLLMVCLSPDCKPGLLSSDLDLYQQRKTNCL</sequence>
<evidence type="ECO:0000313" key="2">
    <source>
        <dbReference type="EMBL" id="MEQ2285008.1"/>
    </source>
</evidence>
<protein>
    <recommendedName>
        <fullName evidence="4">Secreted protein</fullName>
    </recommendedName>
</protein>
<keyword evidence="3" id="KW-1185">Reference proteome</keyword>
<proteinExistence type="predicted"/>
<reference evidence="2 3" key="1">
    <citation type="submission" date="2021-06" db="EMBL/GenBank/DDBJ databases">
        <authorList>
            <person name="Palmer J.M."/>
        </authorList>
    </citation>
    <scope>NUCLEOTIDE SEQUENCE [LARGE SCALE GENOMIC DNA]</scope>
    <source>
        <strain evidence="2 3">AS_MEX2019</strain>
        <tissue evidence="2">Muscle</tissue>
    </source>
</reference>
<name>A0ABV0XU23_9TELE</name>
<comment type="caution">
    <text evidence="2">The sequence shown here is derived from an EMBL/GenBank/DDBJ whole genome shotgun (WGS) entry which is preliminary data.</text>
</comment>